<evidence type="ECO:0000256" key="7">
    <source>
        <dbReference type="ARBA" id="ARBA00022989"/>
    </source>
</evidence>
<dbReference type="NCBIfam" id="TIGR00077">
    <property type="entry name" value="lspA"/>
    <property type="match status" value="1"/>
</dbReference>
<dbReference type="RefSeq" id="WP_103066393.1">
    <property type="nucleotide sequence ID" value="NZ_AZRL01000004.1"/>
</dbReference>
<comment type="function">
    <text evidence="9 10">This protein specifically catalyzes the removal of signal peptides from prolipoproteins.</text>
</comment>
<dbReference type="PROSITE" id="PS00855">
    <property type="entry name" value="SPASE_II"/>
    <property type="match status" value="1"/>
</dbReference>
<dbReference type="Proteomes" id="UP000236434">
    <property type="component" value="Unassembled WGS sequence"/>
</dbReference>
<dbReference type="HAMAP" id="MF_00161">
    <property type="entry name" value="LspA"/>
    <property type="match status" value="1"/>
</dbReference>
<keyword evidence="7 9" id="KW-1133">Transmembrane helix</keyword>
<dbReference type="OrthoDB" id="9810259at2"/>
<dbReference type="GO" id="GO:0006508">
    <property type="term" value="P:proteolysis"/>
    <property type="evidence" value="ECO:0007669"/>
    <property type="project" value="UniProtKB-KW"/>
</dbReference>
<protein>
    <recommendedName>
        <fullName evidence="9">Lipoprotein signal peptidase</fullName>
        <ecNumber evidence="9">3.4.23.36</ecNumber>
    </recommendedName>
    <alternativeName>
        <fullName evidence="9">Prolipoprotein signal peptidase</fullName>
    </alternativeName>
    <alternativeName>
        <fullName evidence="9">Signal peptidase II</fullName>
        <shortName evidence="9">SPase II</shortName>
    </alternativeName>
</protein>
<name>A0A2K1P448_9BACT</name>
<dbReference type="UniPathway" id="UPA00665"/>
<proteinExistence type="inferred from homology"/>
<evidence type="ECO:0000256" key="5">
    <source>
        <dbReference type="ARBA" id="ARBA00022750"/>
    </source>
</evidence>
<accession>A0A2K1P448</accession>
<dbReference type="PANTHER" id="PTHR33695">
    <property type="entry name" value="LIPOPROTEIN SIGNAL PEPTIDASE"/>
    <property type="match status" value="1"/>
</dbReference>
<keyword evidence="2 9" id="KW-1003">Cell membrane</keyword>
<comment type="similarity">
    <text evidence="1 9 11">Belongs to the peptidase A8 family.</text>
</comment>
<dbReference type="PANTHER" id="PTHR33695:SF1">
    <property type="entry name" value="LIPOPROTEIN SIGNAL PEPTIDASE"/>
    <property type="match status" value="1"/>
</dbReference>
<dbReference type="PRINTS" id="PR00781">
    <property type="entry name" value="LIPOSIGPTASE"/>
</dbReference>
<keyword evidence="6 9" id="KW-0378">Hydrolase</keyword>
<evidence type="ECO:0000256" key="10">
    <source>
        <dbReference type="RuleBase" id="RU000594"/>
    </source>
</evidence>
<dbReference type="Pfam" id="PF01252">
    <property type="entry name" value="Peptidase_A8"/>
    <property type="match status" value="1"/>
</dbReference>
<organism evidence="12 13">
    <name type="scientific">Petrotoga olearia DSM 13574</name>
    <dbReference type="NCBI Taxonomy" id="1122955"/>
    <lineage>
        <taxon>Bacteria</taxon>
        <taxon>Thermotogati</taxon>
        <taxon>Thermotogota</taxon>
        <taxon>Thermotogae</taxon>
        <taxon>Petrotogales</taxon>
        <taxon>Petrotogaceae</taxon>
        <taxon>Petrotoga</taxon>
    </lineage>
</organism>
<comment type="caution">
    <text evidence="12">The sequence shown here is derived from an EMBL/GenBank/DDBJ whole genome shotgun (WGS) entry which is preliminary data.</text>
</comment>
<feature type="transmembrane region" description="Helical" evidence="9">
    <location>
        <begin position="112"/>
        <end position="139"/>
    </location>
</feature>
<evidence type="ECO:0000256" key="3">
    <source>
        <dbReference type="ARBA" id="ARBA00022670"/>
    </source>
</evidence>
<evidence type="ECO:0000256" key="2">
    <source>
        <dbReference type="ARBA" id="ARBA00022475"/>
    </source>
</evidence>
<comment type="catalytic activity">
    <reaction evidence="9 10">
        <text>Release of signal peptides from bacterial membrane prolipoproteins. Hydrolyzes -Xaa-Yaa-Zaa-|-(S,diacylglyceryl)Cys-, in which Xaa is hydrophobic (preferably Leu), and Yaa (Ala or Ser) and Zaa (Gly or Ala) have small, neutral side chains.</text>
        <dbReference type="EC" id="3.4.23.36"/>
    </reaction>
</comment>
<evidence type="ECO:0000313" key="12">
    <source>
        <dbReference type="EMBL" id="PNR97573.1"/>
    </source>
</evidence>
<dbReference type="InterPro" id="IPR001872">
    <property type="entry name" value="Peptidase_A8"/>
</dbReference>
<evidence type="ECO:0000313" key="13">
    <source>
        <dbReference type="Proteomes" id="UP000236434"/>
    </source>
</evidence>
<evidence type="ECO:0000256" key="8">
    <source>
        <dbReference type="ARBA" id="ARBA00023136"/>
    </source>
</evidence>
<sequence>MNWVIPIIIFFDQLTKKLSETFLLENNIKIGFFQLTYIENTGIAFGFFKDLALFHGTLSTLIVIFLFILKEKYKERYKLFTVSFDLGISFIIGGALGNIFDRIRLGYVVDMIYWPNFSIFNVADIFVTFGGVILLYHFFKRSKYGEKNIQG</sequence>
<dbReference type="EMBL" id="AZRL01000004">
    <property type="protein sequence ID" value="PNR97573.1"/>
    <property type="molecule type" value="Genomic_DNA"/>
</dbReference>
<dbReference type="AlphaFoldDB" id="A0A2K1P448"/>
<keyword evidence="8 9" id="KW-0472">Membrane</keyword>
<evidence type="ECO:0000256" key="4">
    <source>
        <dbReference type="ARBA" id="ARBA00022692"/>
    </source>
</evidence>
<feature type="active site" evidence="9">
    <location>
        <position position="110"/>
    </location>
</feature>
<dbReference type="GO" id="GO:0005886">
    <property type="term" value="C:plasma membrane"/>
    <property type="evidence" value="ECO:0007669"/>
    <property type="project" value="UniProtKB-SubCell"/>
</dbReference>
<feature type="transmembrane region" description="Helical" evidence="9">
    <location>
        <begin position="51"/>
        <end position="69"/>
    </location>
</feature>
<evidence type="ECO:0000256" key="11">
    <source>
        <dbReference type="RuleBase" id="RU004181"/>
    </source>
</evidence>
<evidence type="ECO:0000256" key="1">
    <source>
        <dbReference type="ARBA" id="ARBA00006139"/>
    </source>
</evidence>
<gene>
    <name evidence="9" type="primary">lspA</name>
    <name evidence="12" type="ORF">X929_02090</name>
</gene>
<dbReference type="GO" id="GO:0004190">
    <property type="term" value="F:aspartic-type endopeptidase activity"/>
    <property type="evidence" value="ECO:0007669"/>
    <property type="project" value="UniProtKB-UniRule"/>
</dbReference>
<evidence type="ECO:0000256" key="6">
    <source>
        <dbReference type="ARBA" id="ARBA00022801"/>
    </source>
</evidence>
<feature type="transmembrane region" description="Helical" evidence="9">
    <location>
        <begin position="81"/>
        <end position="100"/>
    </location>
</feature>
<comment type="caution">
    <text evidence="9">Lacks conserved residue(s) required for the propagation of feature annotation.</text>
</comment>
<reference evidence="12 13" key="1">
    <citation type="submission" date="2013-12" db="EMBL/GenBank/DDBJ databases">
        <title>Comparative genomics of Petrotoga isolates.</title>
        <authorList>
            <person name="Nesbo C.L."/>
            <person name="Charchuk R."/>
            <person name="Chow K."/>
        </authorList>
    </citation>
    <scope>NUCLEOTIDE SEQUENCE [LARGE SCALE GENOMIC DNA]</scope>
    <source>
        <strain evidence="12 13">DSM 13574</strain>
    </source>
</reference>
<evidence type="ECO:0000256" key="9">
    <source>
        <dbReference type="HAMAP-Rule" id="MF_00161"/>
    </source>
</evidence>
<dbReference type="EC" id="3.4.23.36" evidence="9"/>
<keyword evidence="3 9" id="KW-0645">Protease</keyword>
<comment type="pathway">
    <text evidence="9">Protein modification; lipoprotein biosynthesis (signal peptide cleavage).</text>
</comment>
<keyword evidence="5 9" id="KW-0064">Aspartyl protease</keyword>
<keyword evidence="4 9" id="KW-0812">Transmembrane</keyword>
<feature type="active site" evidence="9">
    <location>
        <position position="124"/>
    </location>
</feature>
<comment type="subcellular location">
    <subcellularLocation>
        <location evidence="9">Cell membrane</location>
        <topology evidence="9">Multi-pass membrane protein</topology>
    </subcellularLocation>
</comment>